<dbReference type="GO" id="GO:0043886">
    <property type="term" value="F:structural constituent of carboxysome shell"/>
    <property type="evidence" value="ECO:0007669"/>
    <property type="project" value="UniProtKB-ARBA"/>
</dbReference>
<feature type="compositionally biased region" description="Polar residues" evidence="1">
    <location>
        <begin position="211"/>
        <end position="220"/>
    </location>
</feature>
<evidence type="ECO:0000256" key="1">
    <source>
        <dbReference type="SAM" id="MobiDB-lite"/>
    </source>
</evidence>
<dbReference type="Gene3D" id="2.160.10.10">
    <property type="entry name" value="Hexapeptide repeat proteins"/>
    <property type="match status" value="1"/>
</dbReference>
<dbReference type="AlphaFoldDB" id="A0AAU8JIC9"/>
<dbReference type="EMBL" id="CP159837">
    <property type="protein sequence ID" value="XCM38982.1"/>
    <property type="molecule type" value="Genomic_DNA"/>
</dbReference>
<name>A0AAU8JIC9_9CYAN</name>
<feature type="region of interest" description="Disordered" evidence="1">
    <location>
        <begin position="123"/>
        <end position="234"/>
    </location>
</feature>
<protein>
    <recommendedName>
        <fullName evidence="3">Transferase</fullName>
    </recommendedName>
</protein>
<dbReference type="RefSeq" id="WP_054465694.1">
    <property type="nucleotide sequence ID" value="NZ_CP159837.1"/>
</dbReference>
<gene>
    <name evidence="2" type="ORF">ABWT76_001864</name>
</gene>
<dbReference type="InterPro" id="IPR011004">
    <property type="entry name" value="Trimer_LpxA-like_sf"/>
</dbReference>
<dbReference type="SUPFAM" id="SSF51161">
    <property type="entry name" value="Trimeric LpxA-like enzymes"/>
    <property type="match status" value="1"/>
</dbReference>
<reference evidence="2" key="1">
    <citation type="submission" date="2024-07" db="EMBL/GenBank/DDBJ databases">
        <authorList>
            <person name="Kim Y.J."/>
            <person name="Jeong J.Y."/>
        </authorList>
    </citation>
    <scope>NUCLEOTIDE SEQUENCE</scope>
    <source>
        <strain evidence="2">GIHE-MW2</strain>
    </source>
</reference>
<evidence type="ECO:0000313" key="2">
    <source>
        <dbReference type="EMBL" id="XCM38982.1"/>
    </source>
</evidence>
<dbReference type="GO" id="GO:0031470">
    <property type="term" value="C:carboxysome"/>
    <property type="evidence" value="ECO:0007669"/>
    <property type="project" value="UniProtKB-ARBA"/>
</dbReference>
<feature type="compositionally biased region" description="Polar residues" evidence="1">
    <location>
        <begin position="123"/>
        <end position="134"/>
    </location>
</feature>
<accession>A0AAU8JIC9</accession>
<proteinExistence type="predicted"/>
<sequence length="258" mass="26472">MYLPPLQAVHNAELYQTGDVTVDPSAVIGLGVILQASPKGRILIGAGACLGMGTIINACEGTIEIESGAVLGPGVLMIGQGKVGANASIGAVSTLFNASIPPMQVLAAGSVIGQIAAKVLSESGRSPTQQQSKVNPEISAVETVEPTESSLPVAESASSQPTGTTNDKSPLTTDEAENSDRSPLTTDEAENSDRSPLTTEEAENSYEISGGETSQPQLTNDADPGSVPTPGTPIYGQIYISRMLGTIFPQGKAINRRP</sequence>
<evidence type="ECO:0008006" key="3">
    <source>
        <dbReference type="Google" id="ProtNLM"/>
    </source>
</evidence>
<organism evidence="2">
    <name type="scientific">Planktothricoides raciborskii GIHE-MW2</name>
    <dbReference type="NCBI Taxonomy" id="2792601"/>
    <lineage>
        <taxon>Bacteria</taxon>
        <taxon>Bacillati</taxon>
        <taxon>Cyanobacteriota</taxon>
        <taxon>Cyanophyceae</taxon>
        <taxon>Oscillatoriophycideae</taxon>
        <taxon>Oscillatoriales</taxon>
        <taxon>Oscillatoriaceae</taxon>
        <taxon>Planktothricoides</taxon>
    </lineage>
</organism>
<feature type="compositionally biased region" description="Polar residues" evidence="1">
    <location>
        <begin position="146"/>
        <end position="172"/>
    </location>
</feature>